<protein>
    <recommendedName>
        <fullName evidence="5">Carboxylic ester hydrolase</fullName>
    </recommendedName>
</protein>
<accession>A0AAD5SA94</accession>
<dbReference type="PANTHER" id="PTHR43037:SF5">
    <property type="entry name" value="FERULOYL ESTERASE"/>
    <property type="match status" value="1"/>
</dbReference>
<dbReference type="PANTHER" id="PTHR43037">
    <property type="entry name" value="UNNAMED PRODUCT-RELATED"/>
    <property type="match status" value="1"/>
</dbReference>
<sequence>MFVYVPKNLHLPSPPLVVAIHYCTGTAALYHANTRYADLAEKHGFIVLYPSSPHQGTWYTFVLNAYVKLLLVANESFVNSWDVSSPATLTHNGGSDSKAIADMILYSKTHFNTGSVFITGTSSGGMMTQVLAATYPALITACSAFCGVPFGGFSSSGIAQWSDACATGKIIKSSEEWAAIVYDAHPGYVGPRPRMQVWHGTDDEIIDYGNFGESVKQWRRVLGVEGVEVGRREDDPSRQWTRTVYGEMVEGLSGKGVVHNIPLEEDDVIRFFGLANLRPNQDNANIFVKG</sequence>
<evidence type="ECO:0008006" key="5">
    <source>
        <dbReference type="Google" id="ProtNLM"/>
    </source>
</evidence>
<proteinExistence type="predicted"/>
<organism evidence="3 4">
    <name type="scientific">Rhizophlyctis rosea</name>
    <dbReference type="NCBI Taxonomy" id="64517"/>
    <lineage>
        <taxon>Eukaryota</taxon>
        <taxon>Fungi</taxon>
        <taxon>Fungi incertae sedis</taxon>
        <taxon>Chytridiomycota</taxon>
        <taxon>Chytridiomycota incertae sedis</taxon>
        <taxon>Chytridiomycetes</taxon>
        <taxon>Rhizophlyctidales</taxon>
        <taxon>Rhizophlyctidaceae</taxon>
        <taxon>Rhizophlyctis</taxon>
    </lineage>
</organism>
<dbReference type="InterPro" id="IPR050955">
    <property type="entry name" value="Plant_Biomass_Hydrol_Est"/>
</dbReference>
<name>A0AAD5SA94_9FUNG</name>
<dbReference type="InterPro" id="IPR029058">
    <property type="entry name" value="AB_hydrolase_fold"/>
</dbReference>
<evidence type="ECO:0000313" key="4">
    <source>
        <dbReference type="Proteomes" id="UP001212841"/>
    </source>
</evidence>
<dbReference type="SUPFAM" id="SSF53474">
    <property type="entry name" value="alpha/beta-Hydrolases"/>
    <property type="match status" value="2"/>
</dbReference>
<dbReference type="Gene3D" id="3.40.50.1820">
    <property type="entry name" value="alpha/beta hydrolase"/>
    <property type="match status" value="1"/>
</dbReference>
<evidence type="ECO:0000313" key="3">
    <source>
        <dbReference type="EMBL" id="KAJ3050568.1"/>
    </source>
</evidence>
<gene>
    <name evidence="3" type="ORF">HK097_008428</name>
</gene>
<dbReference type="Proteomes" id="UP001212841">
    <property type="component" value="Unassembled WGS sequence"/>
</dbReference>
<reference evidence="3" key="1">
    <citation type="submission" date="2020-05" db="EMBL/GenBank/DDBJ databases">
        <title>Phylogenomic resolution of chytrid fungi.</title>
        <authorList>
            <person name="Stajich J.E."/>
            <person name="Amses K."/>
            <person name="Simmons R."/>
            <person name="Seto K."/>
            <person name="Myers J."/>
            <person name="Bonds A."/>
            <person name="Quandt C.A."/>
            <person name="Barry K."/>
            <person name="Liu P."/>
            <person name="Grigoriev I."/>
            <person name="Longcore J.E."/>
            <person name="James T.Y."/>
        </authorList>
    </citation>
    <scope>NUCLEOTIDE SEQUENCE</scope>
    <source>
        <strain evidence="3">JEL0318</strain>
    </source>
</reference>
<evidence type="ECO:0000256" key="2">
    <source>
        <dbReference type="ARBA" id="ARBA00022801"/>
    </source>
</evidence>
<keyword evidence="2" id="KW-0378">Hydrolase</keyword>
<evidence type="ECO:0000256" key="1">
    <source>
        <dbReference type="ARBA" id="ARBA00022729"/>
    </source>
</evidence>
<keyword evidence="4" id="KW-1185">Reference proteome</keyword>
<comment type="caution">
    <text evidence="3">The sequence shown here is derived from an EMBL/GenBank/DDBJ whole genome shotgun (WGS) entry which is preliminary data.</text>
</comment>
<dbReference type="AlphaFoldDB" id="A0AAD5SA94"/>
<dbReference type="GO" id="GO:0016787">
    <property type="term" value="F:hydrolase activity"/>
    <property type="evidence" value="ECO:0007669"/>
    <property type="project" value="UniProtKB-KW"/>
</dbReference>
<dbReference type="EMBL" id="JADGJD010000498">
    <property type="protein sequence ID" value="KAJ3050568.1"/>
    <property type="molecule type" value="Genomic_DNA"/>
</dbReference>
<keyword evidence="1" id="KW-0732">Signal</keyword>